<name>A0A150J1F0_9EURY</name>
<evidence type="ECO:0000256" key="1">
    <source>
        <dbReference type="ARBA" id="ARBA00022598"/>
    </source>
</evidence>
<keyword evidence="3" id="KW-0067">ATP-binding</keyword>
<evidence type="ECO:0000313" key="7">
    <source>
        <dbReference type="Proteomes" id="UP000091929"/>
    </source>
</evidence>
<dbReference type="InterPro" id="IPR036390">
    <property type="entry name" value="WH_DNA-bd_sf"/>
</dbReference>
<dbReference type="CDD" id="cd16442">
    <property type="entry name" value="BPL"/>
    <property type="match status" value="1"/>
</dbReference>
<dbReference type="AlphaFoldDB" id="A0A150J1F0"/>
<dbReference type="GO" id="GO:0006355">
    <property type="term" value="P:regulation of DNA-templated transcription"/>
    <property type="evidence" value="ECO:0007669"/>
    <property type="project" value="InterPro"/>
</dbReference>
<keyword evidence="1 6" id="KW-0436">Ligase</keyword>
<evidence type="ECO:0000313" key="6">
    <source>
        <dbReference type="EMBL" id="KYC51037.1"/>
    </source>
</evidence>
<dbReference type="PANTHER" id="PTHR12835:SF5">
    <property type="entry name" value="BIOTIN--PROTEIN LIGASE"/>
    <property type="match status" value="1"/>
</dbReference>
<comment type="caution">
    <text evidence="6">The sequence shown here is derived from an EMBL/GenBank/DDBJ whole genome shotgun (WGS) entry which is preliminary data.</text>
</comment>
<dbReference type="GO" id="GO:0004077">
    <property type="term" value="F:biotin--[biotin carboxyl-carrier protein] ligase activity"/>
    <property type="evidence" value="ECO:0007669"/>
    <property type="project" value="UniProtKB-EC"/>
</dbReference>
<dbReference type="Gene3D" id="1.10.10.10">
    <property type="entry name" value="Winged helix-like DNA-binding domain superfamily/Winged helix DNA-binding domain"/>
    <property type="match status" value="1"/>
</dbReference>
<dbReference type="PROSITE" id="PS51733">
    <property type="entry name" value="BPL_LPL_CATALYTIC"/>
    <property type="match status" value="1"/>
</dbReference>
<dbReference type="InterPro" id="IPR011991">
    <property type="entry name" value="ArsR-like_HTH"/>
</dbReference>
<dbReference type="Pfam" id="PF03099">
    <property type="entry name" value="BPL_LplA_LipB"/>
    <property type="match status" value="1"/>
</dbReference>
<proteinExistence type="inferred from homology"/>
<dbReference type="Pfam" id="PF02237">
    <property type="entry name" value="BPL_C"/>
    <property type="match status" value="1"/>
</dbReference>
<keyword evidence="2" id="KW-0547">Nucleotide-binding</keyword>
<protein>
    <submittedName>
        <fullName evidence="6">Putative biotin ligase</fullName>
        <ecNumber evidence="6">6.3.4.15</ecNumber>
    </submittedName>
</protein>
<dbReference type="EMBL" id="LNGF01000048">
    <property type="protein sequence ID" value="KYC46734.1"/>
    <property type="molecule type" value="Genomic_DNA"/>
</dbReference>
<dbReference type="SUPFAM" id="SSF46785">
    <property type="entry name" value="Winged helix' DNA-binding domain"/>
    <property type="match status" value="1"/>
</dbReference>
<evidence type="ECO:0000256" key="2">
    <source>
        <dbReference type="ARBA" id="ARBA00022741"/>
    </source>
</evidence>
<dbReference type="InterPro" id="IPR003142">
    <property type="entry name" value="BPL_C"/>
</dbReference>
<dbReference type="InterPro" id="IPR004408">
    <property type="entry name" value="Biotin_CoA_COase_ligase"/>
</dbReference>
<dbReference type="InterPro" id="IPR030855">
    <property type="entry name" value="Bifunct_BirA"/>
</dbReference>
<dbReference type="PANTHER" id="PTHR12835">
    <property type="entry name" value="BIOTIN PROTEIN LIGASE"/>
    <property type="match status" value="1"/>
</dbReference>
<dbReference type="NCBIfam" id="TIGR00121">
    <property type="entry name" value="birA_ligase"/>
    <property type="match status" value="1"/>
</dbReference>
<sequence>MKSKILEILENKGNYVSGEEISKEIGISRAAVWKHVKKLRELGYEIDSKTNEGYKLIRSPDRPVEFELERMLDTKIIGKKILFFEEVDSTNNKAKQIALEENDGTVVVSEMQTSGRGRRGREWHSPKGGVYVSFILKPNIPPEKAPQLTLVSSLALVESLNAMNNGLNAKIKWPNDVLIRGKKVSGILTELSADMEKINYIVVGVGVNLNTDQNNLPETGTSLKLEMKKDVSVNLFLKSFLEKYDSVYQKYLDGDINQIIKLWKDNSDTLGKNVKIIGINETYEGLAKDIDENGALILQVDNKEIKVYSGDVSLR</sequence>
<dbReference type="Gene3D" id="3.30.930.10">
    <property type="entry name" value="Bira Bifunctional Protein, Domain 2"/>
    <property type="match status" value="1"/>
</dbReference>
<dbReference type="SUPFAM" id="SSF55681">
    <property type="entry name" value="Class II aaRS and biotin synthetases"/>
    <property type="match status" value="1"/>
</dbReference>
<dbReference type="GO" id="GO:0005737">
    <property type="term" value="C:cytoplasm"/>
    <property type="evidence" value="ECO:0007669"/>
    <property type="project" value="TreeGrafter"/>
</dbReference>
<evidence type="ECO:0000256" key="3">
    <source>
        <dbReference type="ARBA" id="ARBA00022840"/>
    </source>
</evidence>
<dbReference type="EC" id="6.3.4.15" evidence="6"/>
<evidence type="ECO:0000259" key="4">
    <source>
        <dbReference type="PROSITE" id="PS51733"/>
    </source>
</evidence>
<dbReference type="InterPro" id="IPR036388">
    <property type="entry name" value="WH-like_DNA-bd_sf"/>
</dbReference>
<dbReference type="PATRIC" id="fig|1706438.3.peg.322"/>
<dbReference type="Proteomes" id="UP000091929">
    <property type="component" value="Unassembled WGS sequence"/>
</dbReference>
<dbReference type="EMBL" id="LNJC01000004">
    <property type="protein sequence ID" value="KYC51037.1"/>
    <property type="molecule type" value="Genomic_DNA"/>
</dbReference>
<gene>
    <name evidence="5" type="ORF">APG11_01710</name>
    <name evidence="6" type="ORF">APG12_00322</name>
</gene>
<dbReference type="CDD" id="cd00090">
    <property type="entry name" value="HTH_ARSR"/>
    <property type="match status" value="1"/>
</dbReference>
<dbReference type="Proteomes" id="UP000092403">
    <property type="component" value="Unassembled WGS sequence"/>
</dbReference>
<organism evidence="6 8">
    <name type="scientific">Candidatus Methanofastidiosum methylothiophilum</name>
    <dbReference type="NCBI Taxonomy" id="1705564"/>
    <lineage>
        <taxon>Archaea</taxon>
        <taxon>Methanobacteriati</taxon>
        <taxon>Methanobacteriota</taxon>
        <taxon>Stenosarchaea group</taxon>
        <taxon>Candidatus Methanofastidiosia</taxon>
        <taxon>Candidatus Methanofastidiosales</taxon>
        <taxon>Candidatus Methanofastidiosaceae</taxon>
        <taxon>Candidatus Methanofastidiosum</taxon>
    </lineage>
</organism>
<evidence type="ECO:0000313" key="5">
    <source>
        <dbReference type="EMBL" id="KYC46734.1"/>
    </source>
</evidence>
<dbReference type="InterPro" id="IPR013196">
    <property type="entry name" value="HTH_11"/>
</dbReference>
<dbReference type="SUPFAM" id="SSF50037">
    <property type="entry name" value="C-terminal domain of transcriptional repressors"/>
    <property type="match status" value="1"/>
</dbReference>
<dbReference type="GO" id="GO:0005524">
    <property type="term" value="F:ATP binding"/>
    <property type="evidence" value="ECO:0007669"/>
    <property type="project" value="UniProtKB-KW"/>
</dbReference>
<dbReference type="InterPro" id="IPR008988">
    <property type="entry name" value="Transcriptional_repressor_C"/>
</dbReference>
<dbReference type="InterPro" id="IPR045864">
    <property type="entry name" value="aa-tRNA-synth_II/BPL/LPL"/>
</dbReference>
<accession>A0A150J1F0</accession>
<evidence type="ECO:0000313" key="8">
    <source>
        <dbReference type="Proteomes" id="UP000092403"/>
    </source>
</evidence>
<dbReference type="Gene3D" id="2.30.30.100">
    <property type="match status" value="1"/>
</dbReference>
<reference evidence="7 8" key="1">
    <citation type="journal article" date="2016" name="ISME J.">
        <title>Chasing the elusive Euryarchaeota class WSA2: genomes reveal a uniquely fastidious methyl-reducing methanogen.</title>
        <authorList>
            <person name="Nobu M.K."/>
            <person name="Narihiro T."/>
            <person name="Kuroda K."/>
            <person name="Mei R."/>
            <person name="Liu W.T."/>
        </authorList>
    </citation>
    <scope>NUCLEOTIDE SEQUENCE [LARGE SCALE GENOMIC DNA]</scope>
    <source>
        <strain evidence="5">B15fssc0709_Meth_Bin003</strain>
        <strain evidence="6">BMIXfssc0709_Meth_Bin006</strain>
    </source>
</reference>
<dbReference type="HAMAP" id="MF_00978">
    <property type="entry name" value="Bifunct_BirA"/>
    <property type="match status" value="1"/>
</dbReference>
<dbReference type="PATRIC" id="fig|1706437.3.peg.1718"/>
<accession>A0A150IQ22</accession>
<feature type="domain" description="BPL/LPL catalytic" evidence="4">
    <location>
        <begin position="59"/>
        <end position="252"/>
    </location>
</feature>
<dbReference type="Pfam" id="PF08279">
    <property type="entry name" value="HTH_11"/>
    <property type="match status" value="1"/>
</dbReference>
<dbReference type="InterPro" id="IPR004143">
    <property type="entry name" value="BPL_LPL_catalytic"/>
</dbReference>